<proteinExistence type="predicted"/>
<accession>A0A841EIL5</accession>
<dbReference type="AlphaFoldDB" id="A0A841EIL5"/>
<gene>
    <name evidence="1" type="ORF">HNP25_001468</name>
</gene>
<keyword evidence="2" id="KW-1185">Reference proteome</keyword>
<organism evidence="1 2">
    <name type="scientific">Arcicella rosea</name>
    <dbReference type="NCBI Taxonomy" id="502909"/>
    <lineage>
        <taxon>Bacteria</taxon>
        <taxon>Pseudomonadati</taxon>
        <taxon>Bacteroidota</taxon>
        <taxon>Cytophagia</taxon>
        <taxon>Cytophagales</taxon>
        <taxon>Flectobacillaceae</taxon>
        <taxon>Arcicella</taxon>
    </lineage>
</organism>
<protein>
    <recommendedName>
        <fullName evidence="3">Lipocalin-like domain-containing protein</fullName>
    </recommendedName>
</protein>
<dbReference type="EMBL" id="JACHKT010000008">
    <property type="protein sequence ID" value="MBB6002816.1"/>
    <property type="molecule type" value="Genomic_DNA"/>
</dbReference>
<evidence type="ECO:0000313" key="1">
    <source>
        <dbReference type="EMBL" id="MBB6002816.1"/>
    </source>
</evidence>
<dbReference type="RefSeq" id="WP_184132579.1">
    <property type="nucleotide sequence ID" value="NZ_JACHKT010000008.1"/>
</dbReference>
<evidence type="ECO:0008006" key="3">
    <source>
        <dbReference type="Google" id="ProtNLM"/>
    </source>
</evidence>
<dbReference type="Proteomes" id="UP000524404">
    <property type="component" value="Unassembled WGS sequence"/>
</dbReference>
<evidence type="ECO:0000313" key="2">
    <source>
        <dbReference type="Proteomes" id="UP000524404"/>
    </source>
</evidence>
<sequence>MKQLTLLLLVVLFTISGCKKDDEPTPDYTSTFVGTWKATTVVEDGQTVSLIGDPEFAYYLKFKATGVNKVSAILKTVILTDTLDSESGELNITKSGDTYNLIEVGTTSSPQNGYLRYTSSNGELKFGSVENGKTSEFTFKK</sequence>
<name>A0A841EIL5_9BACT</name>
<dbReference type="PROSITE" id="PS51257">
    <property type="entry name" value="PROKAR_LIPOPROTEIN"/>
    <property type="match status" value="1"/>
</dbReference>
<comment type="caution">
    <text evidence="1">The sequence shown here is derived from an EMBL/GenBank/DDBJ whole genome shotgun (WGS) entry which is preliminary data.</text>
</comment>
<reference evidence="1 2" key="1">
    <citation type="submission" date="2020-08" db="EMBL/GenBank/DDBJ databases">
        <title>Functional genomics of gut bacteria from endangered species of beetles.</title>
        <authorList>
            <person name="Carlos-Shanley C."/>
        </authorList>
    </citation>
    <scope>NUCLEOTIDE SEQUENCE [LARGE SCALE GENOMIC DNA]</scope>
    <source>
        <strain evidence="1 2">S00070</strain>
    </source>
</reference>